<organism evidence="11 12">
    <name type="scientific">Bosea minatitlanensis</name>
    <dbReference type="NCBI Taxonomy" id="128782"/>
    <lineage>
        <taxon>Bacteria</taxon>
        <taxon>Pseudomonadati</taxon>
        <taxon>Pseudomonadota</taxon>
        <taxon>Alphaproteobacteria</taxon>
        <taxon>Hyphomicrobiales</taxon>
        <taxon>Boseaceae</taxon>
        <taxon>Bosea</taxon>
    </lineage>
</organism>
<evidence type="ECO:0000256" key="7">
    <source>
        <dbReference type="ARBA" id="ARBA00023047"/>
    </source>
</evidence>
<evidence type="ECO:0000256" key="2">
    <source>
        <dbReference type="ARBA" id="ARBA00007783"/>
    </source>
</evidence>
<accession>A0ABW0FA79</accession>
<sequence length="267" mass="29817">MIALPAPFDSFARNRYLIAELVKRELKDRHVGQTLGVLWAYGHPLLLMLIYTFLFAYVFPTRFASTGGDQRDFAVNVLAGVLSWLAFQDILARSSTILASHTSLVKQIVFPVEVLPVKSAIATALPYSVALVFTIAYAAWSGTLTLMVLTAPFLIVVQLLAMTGIALLLSVLGIFFRDLRDVVTVFCSVNLFAQPILYNPEALPPIMHRVFMLNPFSYQVWCWQDALYHGSFQHPAAWIIYPISALLTFAIGWATFSRLRPFLGDAL</sequence>
<feature type="transmembrane region" description="Helical" evidence="9">
    <location>
        <begin position="120"/>
        <end position="140"/>
    </location>
</feature>
<keyword evidence="4 9" id="KW-1003">Cell membrane</keyword>
<feature type="transmembrane region" description="Helical" evidence="9">
    <location>
        <begin position="236"/>
        <end position="256"/>
    </location>
</feature>
<evidence type="ECO:0000256" key="1">
    <source>
        <dbReference type="ARBA" id="ARBA00004651"/>
    </source>
</evidence>
<feature type="transmembrane region" description="Helical" evidence="9">
    <location>
        <begin position="38"/>
        <end position="61"/>
    </location>
</feature>
<evidence type="ECO:0000256" key="6">
    <source>
        <dbReference type="ARBA" id="ARBA00022989"/>
    </source>
</evidence>
<evidence type="ECO:0000256" key="5">
    <source>
        <dbReference type="ARBA" id="ARBA00022692"/>
    </source>
</evidence>
<dbReference type="EMBL" id="JBHSLI010000018">
    <property type="protein sequence ID" value="MFC5295856.1"/>
    <property type="molecule type" value="Genomic_DNA"/>
</dbReference>
<keyword evidence="6 9" id="KW-1133">Transmembrane helix</keyword>
<evidence type="ECO:0000313" key="11">
    <source>
        <dbReference type="EMBL" id="MFC5295856.1"/>
    </source>
</evidence>
<comment type="caution">
    <text evidence="11">The sequence shown here is derived from an EMBL/GenBank/DDBJ whole genome shotgun (WGS) entry which is preliminary data.</text>
</comment>
<dbReference type="PANTHER" id="PTHR30413">
    <property type="entry name" value="INNER MEMBRANE TRANSPORT PERMEASE"/>
    <property type="match status" value="1"/>
</dbReference>
<comment type="subcellular location">
    <subcellularLocation>
        <location evidence="9">Cell inner membrane</location>
        <topology evidence="9">Multi-pass membrane protein</topology>
    </subcellularLocation>
    <subcellularLocation>
        <location evidence="1">Cell membrane</location>
        <topology evidence="1">Multi-pass membrane protein</topology>
    </subcellularLocation>
</comment>
<dbReference type="InterPro" id="IPR047817">
    <property type="entry name" value="ABC2_TM_bact-type"/>
</dbReference>
<keyword evidence="7" id="KW-0625">Polysaccharide transport</keyword>
<keyword evidence="3 9" id="KW-0813">Transport</keyword>
<evidence type="ECO:0000256" key="4">
    <source>
        <dbReference type="ARBA" id="ARBA00022475"/>
    </source>
</evidence>
<dbReference type="InterPro" id="IPR013525">
    <property type="entry name" value="ABC2_TM"/>
</dbReference>
<keyword evidence="7" id="KW-0762">Sugar transport</keyword>
<feature type="domain" description="ABC transmembrane type-2" evidence="10">
    <location>
        <begin position="35"/>
        <end position="259"/>
    </location>
</feature>
<evidence type="ECO:0000256" key="9">
    <source>
        <dbReference type="RuleBase" id="RU361157"/>
    </source>
</evidence>
<dbReference type="PROSITE" id="PS51012">
    <property type="entry name" value="ABC_TM2"/>
    <property type="match status" value="1"/>
</dbReference>
<evidence type="ECO:0000259" key="10">
    <source>
        <dbReference type="PROSITE" id="PS51012"/>
    </source>
</evidence>
<proteinExistence type="inferred from homology"/>
<protein>
    <recommendedName>
        <fullName evidence="9">Transport permease protein</fullName>
    </recommendedName>
</protein>
<name>A0ABW0FA79_9HYPH</name>
<comment type="caution">
    <text evidence="9">Lacks conserved residue(s) required for the propagation of feature annotation.</text>
</comment>
<comment type="similarity">
    <text evidence="2 9">Belongs to the ABC-2 integral membrane protein family.</text>
</comment>
<evidence type="ECO:0000256" key="3">
    <source>
        <dbReference type="ARBA" id="ARBA00022448"/>
    </source>
</evidence>
<dbReference type="Proteomes" id="UP001595976">
    <property type="component" value="Unassembled WGS sequence"/>
</dbReference>
<dbReference type="RefSeq" id="WP_260348066.1">
    <property type="nucleotide sequence ID" value="NZ_JAOAOS010000003.1"/>
</dbReference>
<evidence type="ECO:0000256" key="8">
    <source>
        <dbReference type="ARBA" id="ARBA00023136"/>
    </source>
</evidence>
<dbReference type="PANTHER" id="PTHR30413:SF10">
    <property type="entry name" value="CAPSULE POLYSACCHARIDE EXPORT INNER-MEMBRANE PROTEIN CTRC"/>
    <property type="match status" value="1"/>
</dbReference>
<dbReference type="Pfam" id="PF01061">
    <property type="entry name" value="ABC2_membrane"/>
    <property type="match status" value="1"/>
</dbReference>
<gene>
    <name evidence="11" type="ORF">ACFPK2_22960</name>
</gene>
<keyword evidence="8 9" id="KW-0472">Membrane</keyword>
<feature type="transmembrane region" description="Helical" evidence="9">
    <location>
        <begin position="152"/>
        <end position="176"/>
    </location>
</feature>
<keyword evidence="5 9" id="KW-0812">Transmembrane</keyword>
<evidence type="ECO:0000313" key="12">
    <source>
        <dbReference type="Proteomes" id="UP001595976"/>
    </source>
</evidence>
<reference evidence="12" key="1">
    <citation type="journal article" date="2019" name="Int. J. Syst. Evol. Microbiol.">
        <title>The Global Catalogue of Microorganisms (GCM) 10K type strain sequencing project: providing services to taxonomists for standard genome sequencing and annotation.</title>
        <authorList>
            <consortium name="The Broad Institute Genomics Platform"/>
            <consortium name="The Broad Institute Genome Sequencing Center for Infectious Disease"/>
            <person name="Wu L."/>
            <person name="Ma J."/>
        </authorList>
    </citation>
    <scope>NUCLEOTIDE SEQUENCE [LARGE SCALE GENOMIC DNA]</scope>
    <source>
        <strain evidence="12">CGMCC 1.15643</strain>
    </source>
</reference>
<keyword evidence="12" id="KW-1185">Reference proteome</keyword>